<protein>
    <submittedName>
        <fullName evidence="8">Protein kinase domain-containing protein</fullName>
    </submittedName>
</protein>
<dbReference type="PROSITE" id="PS00108">
    <property type="entry name" value="PROTEIN_KINASE_ST"/>
    <property type="match status" value="1"/>
</dbReference>
<evidence type="ECO:0000313" key="6">
    <source>
        <dbReference type="EMBL" id="VDD92597.1"/>
    </source>
</evidence>
<proteinExistence type="predicted"/>
<feature type="region of interest" description="Disordered" evidence="4">
    <location>
        <begin position="527"/>
        <end position="565"/>
    </location>
</feature>
<feature type="binding site" evidence="3">
    <location>
        <position position="67"/>
    </location>
    <ligand>
        <name>ATP</name>
        <dbReference type="ChEBI" id="CHEBI:30616"/>
    </ligand>
</feature>
<evidence type="ECO:0000256" key="4">
    <source>
        <dbReference type="SAM" id="MobiDB-lite"/>
    </source>
</evidence>
<dbReference type="EMBL" id="UXUI01008883">
    <property type="protein sequence ID" value="VDD92597.1"/>
    <property type="molecule type" value="Genomic_DNA"/>
</dbReference>
<reference evidence="8" key="1">
    <citation type="submission" date="2017-02" db="UniProtKB">
        <authorList>
            <consortium name="WormBaseParasite"/>
        </authorList>
    </citation>
    <scope>IDENTIFICATION</scope>
</reference>
<name>A0A0N4VBF7_ENTVE</name>
<evidence type="ECO:0000256" key="2">
    <source>
        <dbReference type="ARBA" id="ARBA00022840"/>
    </source>
</evidence>
<dbReference type="PANTHER" id="PTHR46538">
    <property type="entry name" value="PROTEIN KINASE DOMAIN-CONTAINING PROTEIN"/>
    <property type="match status" value="1"/>
</dbReference>
<dbReference type="AlphaFoldDB" id="A0A0N4VBF7"/>
<keyword evidence="1 3" id="KW-0547">Nucleotide-binding</keyword>
<evidence type="ECO:0000313" key="7">
    <source>
        <dbReference type="Proteomes" id="UP000274131"/>
    </source>
</evidence>
<dbReference type="GO" id="GO:0005524">
    <property type="term" value="F:ATP binding"/>
    <property type="evidence" value="ECO:0007669"/>
    <property type="project" value="UniProtKB-UniRule"/>
</dbReference>
<dbReference type="InterPro" id="IPR011009">
    <property type="entry name" value="Kinase-like_dom_sf"/>
</dbReference>
<dbReference type="PROSITE" id="PS50011">
    <property type="entry name" value="PROTEIN_KINASE_DOM"/>
    <property type="match status" value="1"/>
</dbReference>
<dbReference type="InterPro" id="IPR000719">
    <property type="entry name" value="Prot_kinase_dom"/>
</dbReference>
<sequence length="640" mass="70950">MPVIDRLKKFIRGDERKQPVKNVPSCVHLETDVAEYWTLADVVGDGAFGNVYKAIFKADPNKIAAAKSMELEDDEGTDVMVEVEILSKCKHPNIVGLYEAYTLGNRITLLLEFCGGGAVDSIMIELSRGLTEVQIHYVMKEILKALKYLHSQNVIHRDLKAGNVLLTTNAEVKLADFGVSALCKEANEERSTFIGTPYWMAPEVMLCETFPEKKYGNAADIWSFGITLIEMADERPPYSEMNPAKVVFKIIKADPPTLEKPGLWTSNFKDVIAKCLNKDRLKRPTAAELLCHPFFDKEGDVRSVQRLIYEMNAEQVTTEVMEPEFDEDDDTSSSIDLRSGGDTHNELIELLGEEKGRTFIKSIKGDELGILDVPKSAPVDILNEEQKMDRLAASEAALETKEEEEECEETVLSKEKSFEEEPINEAVKLKETSDHQEKITSLVTLNKGVINSTQLSVVCSADKATVLTTEISLPSPSVSKATAEETFAVGPLSPYGHAACVNALNDLDNALNSEESYAPVTVKEAGIPDEPKGVAPTLSFNLEDSSSDKEHNSKKKLLIPNSPPTHKIRDIVGQAKLGGYVSEKEEKKPLNMPVSLVSWDAFFRRMAPTERVERSIISDKNAISPTQFIRTNVCPRILHS</sequence>
<dbReference type="SUPFAM" id="SSF56112">
    <property type="entry name" value="Protein kinase-like (PK-like)"/>
    <property type="match status" value="1"/>
</dbReference>
<evidence type="ECO:0000313" key="8">
    <source>
        <dbReference type="WBParaSite" id="EVEC_0000786401-mRNA-1"/>
    </source>
</evidence>
<dbReference type="InterPro" id="IPR017441">
    <property type="entry name" value="Protein_kinase_ATP_BS"/>
</dbReference>
<organism evidence="8">
    <name type="scientific">Enterobius vermicularis</name>
    <name type="common">Human pinworm</name>
    <dbReference type="NCBI Taxonomy" id="51028"/>
    <lineage>
        <taxon>Eukaryota</taxon>
        <taxon>Metazoa</taxon>
        <taxon>Ecdysozoa</taxon>
        <taxon>Nematoda</taxon>
        <taxon>Chromadorea</taxon>
        <taxon>Rhabditida</taxon>
        <taxon>Spirurina</taxon>
        <taxon>Oxyuridomorpha</taxon>
        <taxon>Oxyuroidea</taxon>
        <taxon>Oxyuridae</taxon>
        <taxon>Enterobius</taxon>
    </lineage>
</organism>
<evidence type="ECO:0000259" key="5">
    <source>
        <dbReference type="PROSITE" id="PS50011"/>
    </source>
</evidence>
<keyword evidence="7" id="KW-1185">Reference proteome</keyword>
<dbReference type="Pfam" id="PF00069">
    <property type="entry name" value="Pkinase"/>
    <property type="match status" value="1"/>
</dbReference>
<accession>A0A0N4VBF7</accession>
<dbReference type="STRING" id="51028.A0A0N4VBF7"/>
<feature type="domain" description="Protein kinase" evidence="5">
    <location>
        <begin position="37"/>
        <end position="295"/>
    </location>
</feature>
<dbReference type="InterPro" id="IPR008271">
    <property type="entry name" value="Ser/Thr_kinase_AS"/>
</dbReference>
<dbReference type="PROSITE" id="PS00107">
    <property type="entry name" value="PROTEIN_KINASE_ATP"/>
    <property type="match status" value="1"/>
</dbReference>
<dbReference type="Proteomes" id="UP000274131">
    <property type="component" value="Unassembled WGS sequence"/>
</dbReference>
<evidence type="ECO:0000256" key="3">
    <source>
        <dbReference type="PROSITE-ProRule" id="PRU10141"/>
    </source>
</evidence>
<evidence type="ECO:0000256" key="1">
    <source>
        <dbReference type="ARBA" id="ARBA00022741"/>
    </source>
</evidence>
<keyword evidence="2 3" id="KW-0067">ATP-binding</keyword>
<gene>
    <name evidence="6" type="ORF">EVEC_LOCUS7348</name>
</gene>
<dbReference type="SMART" id="SM00220">
    <property type="entry name" value="S_TKc"/>
    <property type="match status" value="1"/>
</dbReference>
<dbReference type="WBParaSite" id="EVEC_0000786401-mRNA-1">
    <property type="protein sequence ID" value="EVEC_0000786401-mRNA-1"/>
    <property type="gene ID" value="EVEC_0000786401"/>
</dbReference>
<dbReference type="OrthoDB" id="10027016at2759"/>
<dbReference type="GO" id="GO:0004672">
    <property type="term" value="F:protein kinase activity"/>
    <property type="evidence" value="ECO:0007669"/>
    <property type="project" value="InterPro"/>
</dbReference>
<dbReference type="FunFam" id="1.10.510.10:FF:000421">
    <property type="entry name" value="Serine/threonine-protein kinase PAK 6"/>
    <property type="match status" value="1"/>
</dbReference>
<dbReference type="PANTHER" id="PTHR46538:SF3">
    <property type="entry name" value="PROTEIN KINASE DOMAIN-CONTAINING PROTEIN"/>
    <property type="match status" value="1"/>
</dbReference>
<dbReference type="InterPro" id="IPR051585">
    <property type="entry name" value="STE20_Ser/Thr_Kinases"/>
</dbReference>
<reference evidence="6 7" key="2">
    <citation type="submission" date="2018-10" db="EMBL/GenBank/DDBJ databases">
        <authorList>
            <consortium name="Pathogen Informatics"/>
        </authorList>
    </citation>
    <scope>NUCLEOTIDE SEQUENCE [LARGE SCALE GENOMIC DNA]</scope>
</reference>
<dbReference type="Gene3D" id="1.10.510.10">
    <property type="entry name" value="Transferase(Phosphotransferase) domain 1"/>
    <property type="match status" value="1"/>
</dbReference>